<keyword evidence="4" id="KW-1185">Reference proteome</keyword>
<evidence type="ECO:0000256" key="1">
    <source>
        <dbReference type="SAM" id="MobiDB-lite"/>
    </source>
</evidence>
<organism evidence="3 4">
    <name type="scientific">Sphingomonas qomolangmaensis</name>
    <dbReference type="NCBI Taxonomy" id="2918765"/>
    <lineage>
        <taxon>Bacteria</taxon>
        <taxon>Pseudomonadati</taxon>
        <taxon>Pseudomonadota</taxon>
        <taxon>Alphaproteobacteria</taxon>
        <taxon>Sphingomonadales</taxon>
        <taxon>Sphingomonadaceae</taxon>
        <taxon>Sphingomonas</taxon>
    </lineage>
</organism>
<dbReference type="Pfam" id="PF04014">
    <property type="entry name" value="MazE_antitoxin"/>
    <property type="match status" value="1"/>
</dbReference>
<evidence type="ECO:0000259" key="2">
    <source>
        <dbReference type="SMART" id="SM00966"/>
    </source>
</evidence>
<dbReference type="SMART" id="SM00966">
    <property type="entry name" value="SpoVT_AbrB"/>
    <property type="match status" value="1"/>
</dbReference>
<evidence type="ECO:0000313" key="4">
    <source>
        <dbReference type="Proteomes" id="UP001058533"/>
    </source>
</evidence>
<dbReference type="SUPFAM" id="SSF89447">
    <property type="entry name" value="AbrB/MazE/MraZ-like"/>
    <property type="match status" value="1"/>
</dbReference>
<proteinExistence type="predicted"/>
<dbReference type="RefSeq" id="WP_256507465.1">
    <property type="nucleotide sequence ID" value="NZ_CP101740.1"/>
</dbReference>
<sequence>MTEYRTKVFKSGNSLAIRLPKALGLEAGMEFDLLRDDSGAILARPKRSAGVSLSDLFGSFSPGFMAEGRGDTEQKERDWSEGSAAA</sequence>
<dbReference type="Proteomes" id="UP001058533">
    <property type="component" value="Chromosome"/>
</dbReference>
<evidence type="ECO:0000313" key="3">
    <source>
        <dbReference type="EMBL" id="UUL83628.1"/>
    </source>
</evidence>
<feature type="region of interest" description="Disordered" evidence="1">
    <location>
        <begin position="64"/>
        <end position="86"/>
    </location>
</feature>
<dbReference type="Gene3D" id="2.10.260.10">
    <property type="match status" value="1"/>
</dbReference>
<feature type="compositionally biased region" description="Basic and acidic residues" evidence="1">
    <location>
        <begin position="68"/>
        <end position="80"/>
    </location>
</feature>
<name>A0ABY5LD86_9SPHN</name>
<dbReference type="EMBL" id="CP101740">
    <property type="protein sequence ID" value="UUL83628.1"/>
    <property type="molecule type" value="Genomic_DNA"/>
</dbReference>
<feature type="domain" description="SpoVT-AbrB" evidence="2">
    <location>
        <begin position="9"/>
        <end position="51"/>
    </location>
</feature>
<reference evidence="3" key="1">
    <citation type="submission" date="2022-07" db="EMBL/GenBank/DDBJ databases">
        <title>Sphingomonas sp. nov., a novel bacterium isolated from the north slope of the Mount Everest.</title>
        <authorList>
            <person name="Cui X."/>
            <person name="Liu Y."/>
        </authorList>
    </citation>
    <scope>NUCLEOTIDE SEQUENCE</scope>
    <source>
        <strain evidence="3">S5-59</strain>
    </source>
</reference>
<gene>
    <name evidence="3" type="ORF">NMP03_05265</name>
</gene>
<accession>A0ABY5LD86</accession>
<protein>
    <submittedName>
        <fullName evidence="3">AbrB family transcriptional regulator</fullName>
    </submittedName>
</protein>
<dbReference type="InterPro" id="IPR037914">
    <property type="entry name" value="SpoVT-AbrB_sf"/>
</dbReference>
<dbReference type="InterPro" id="IPR007159">
    <property type="entry name" value="SpoVT-AbrB_dom"/>
</dbReference>